<proteinExistence type="predicted"/>
<dbReference type="InterPro" id="IPR017896">
    <property type="entry name" value="4Fe4S_Fe-S-bd"/>
</dbReference>
<keyword evidence="3" id="KW-1185">Reference proteome</keyword>
<dbReference type="OrthoDB" id="9779457at2"/>
<name>A0A1H5YJS5_9BACT</name>
<dbReference type="AlphaFoldDB" id="A0A1H5YJS5"/>
<dbReference type="InterPro" id="IPR030948">
    <property type="entry name" value="TAT_var_transloc_signal_dom"/>
</dbReference>
<dbReference type="RefSeq" id="WP_103933184.1">
    <property type="nucleotide sequence ID" value="NZ_FNVA01000003.1"/>
</dbReference>
<dbReference type="PROSITE" id="PS51379">
    <property type="entry name" value="4FE4S_FER_2"/>
    <property type="match status" value="2"/>
</dbReference>
<evidence type="ECO:0000313" key="3">
    <source>
        <dbReference type="Proteomes" id="UP000236728"/>
    </source>
</evidence>
<organism evidence="2 3">
    <name type="scientific">Bryocella elongata</name>
    <dbReference type="NCBI Taxonomy" id="863522"/>
    <lineage>
        <taxon>Bacteria</taxon>
        <taxon>Pseudomonadati</taxon>
        <taxon>Acidobacteriota</taxon>
        <taxon>Terriglobia</taxon>
        <taxon>Terriglobales</taxon>
        <taxon>Acidobacteriaceae</taxon>
        <taxon>Bryocella</taxon>
    </lineage>
</organism>
<dbReference type="CDD" id="cd10551">
    <property type="entry name" value="PsrB"/>
    <property type="match status" value="1"/>
</dbReference>
<dbReference type="Gene3D" id="3.30.70.20">
    <property type="match status" value="2"/>
</dbReference>
<gene>
    <name evidence="2" type="ORF">SAMN05421819_2323</name>
</gene>
<dbReference type="EMBL" id="FNVA01000003">
    <property type="protein sequence ID" value="SEG23626.1"/>
    <property type="molecule type" value="Genomic_DNA"/>
</dbReference>
<dbReference type="Pfam" id="PF12838">
    <property type="entry name" value="Fer4_7"/>
    <property type="match status" value="1"/>
</dbReference>
<protein>
    <submittedName>
        <fullName evidence="2">Quinol:cytochrome c oxidoreductase iron-sulfur protein</fullName>
    </submittedName>
</protein>
<dbReference type="Gene3D" id="3.40.50.740">
    <property type="match status" value="1"/>
</dbReference>
<dbReference type="PANTHER" id="PTHR42783">
    <property type="entry name" value="GLUTAMATE SYNTHASE [NADPH] SMALL CHAIN"/>
    <property type="match status" value="1"/>
</dbReference>
<feature type="domain" description="4Fe-4S ferredoxin-type" evidence="1">
    <location>
        <begin position="902"/>
        <end position="933"/>
    </location>
</feature>
<dbReference type="SUPFAM" id="SSF54862">
    <property type="entry name" value="4Fe-4S ferredoxins"/>
    <property type="match status" value="1"/>
</dbReference>
<accession>A0A1H5YJS5</accession>
<dbReference type="CDD" id="cd02784">
    <property type="entry name" value="MopB_CT_PHLH"/>
    <property type="match status" value="1"/>
</dbReference>
<evidence type="ECO:0000259" key="1">
    <source>
        <dbReference type="PROSITE" id="PS51379"/>
    </source>
</evidence>
<evidence type="ECO:0000313" key="2">
    <source>
        <dbReference type="EMBL" id="SEG23626.1"/>
    </source>
</evidence>
<dbReference type="PANTHER" id="PTHR42783:SF3">
    <property type="entry name" value="GLUTAMATE SYNTHASE [NADPH] SMALL CHAIN-RELATED"/>
    <property type="match status" value="1"/>
</dbReference>
<sequence length="1083" mass="119179">MSMRDEAMEHEVAPQIVTTIAPAGSERKKLTLAAVQEKLAGKSGKRFWKHLDELADTPEFQEMVKEEFPRQAGAGEWVDSVSRRGFMKVMGASFALAGLAGCTKQPDEPIFPYVKQPEDLVLGNPMYFATAFPFPTGAIPVLVKSEAFRPIKIEGNPEHPVSKGKTDAFTQATLLDLYDPDRSQYPLWRGNKADWGTFQQDFAAAVDATHDGTGVYFLSETIISPTLAAQWKQVQAKYPKATLVQYDAVNGDVARAASKTAFGDYFDTQYKLEEADVILALDADFLSGNAFPGFLPMAAAYAERHRYEAGKTMNRLYVVETMPTVTGYKAEHRLALKPSEIEHFLGMMADLAGMGRSGGEAEYDSNRLGEIRAYAAAVLKDLKAAGEKGVVVVGPQSSALAHALAHQLNSMIGAAGKTAVYTEPVAAVPTEQGADLKTLVAAMNAGQVKWLVTLGTNPIYTAPADLDFKAAYLKVPNTVHLGNFVDETGELAAWHINQKHYLESWSDARACDGTITIIQPMIAPLYDSKSSHDILQCLLDPSISAHDAVVATAKTYITGDFAKSWRKALHDGWVEGTAFSPKVTNAAKMSALPAPTVLAGQDLEVSFRPDPSLYDGRFANNGWLQELPKQVTNLSWDNAALMSLNTMSKYGIEENDALELELNGRKVVTPVLMAPGHPDGAVTVHLGFGRTRVGRVGEGVGFNAYLLRTSDAPLAASGLKVKKAGGIYDLCVTKVHNIEHRGKFAQHDLEFKHLDTEGTYSLAGHEASERSIIRYATLDEVTRDADYTHHGTFDAQGKATEHTVVNKVGYNPQGEAPPDDESFFPDAWRYDHVEVVGAEQRVLQNKWGMSIDLNSCIGCNACIVSCYAENNIPVVGREQVKIGRDMQWIRIDTYFEGDLHSPRAHFQPMLCQHCESAGCEQVCPVGATVHTPEGINTMVYNRCVGTRYCSNNCMYKVRRFNWLLYSYNGEDYDQESLKFMRNPDVSVRSRGVMEKCSYCIQRIERVKIEADKENRAIRDGEIVTACEQACPTGAIVFGNMNDPKARVTKRKAEERDYQVLADLDYRPRTSYTAGVINPNKDLA</sequence>
<dbReference type="Proteomes" id="UP000236728">
    <property type="component" value="Unassembled WGS sequence"/>
</dbReference>
<reference evidence="2 3" key="1">
    <citation type="submission" date="2016-10" db="EMBL/GenBank/DDBJ databases">
        <authorList>
            <person name="de Groot N.N."/>
        </authorList>
    </citation>
    <scope>NUCLEOTIDE SEQUENCE [LARGE SCALE GENOMIC DNA]</scope>
    <source>
        <strain evidence="2 3">DSM 22489</strain>
    </source>
</reference>
<dbReference type="SUPFAM" id="SSF53706">
    <property type="entry name" value="Formate dehydrogenase/DMSO reductase, domains 1-3"/>
    <property type="match status" value="1"/>
</dbReference>
<feature type="domain" description="4Fe-4S ferredoxin-type" evidence="1">
    <location>
        <begin position="847"/>
        <end position="877"/>
    </location>
</feature>
<dbReference type="NCBIfam" id="TIGR04519">
    <property type="entry name" value="MoCo_extend_TAT"/>
    <property type="match status" value="1"/>
</dbReference>